<dbReference type="EMBL" id="NIBS01000020">
    <property type="protein sequence ID" value="PHM25142.1"/>
    <property type="molecule type" value="Genomic_DNA"/>
</dbReference>
<comment type="caution">
    <text evidence="1">The sequence shown here is derived from an EMBL/GenBank/DDBJ whole genome shotgun (WGS) entry which is preliminary data.</text>
</comment>
<dbReference type="OrthoDB" id="6638338at2"/>
<dbReference type="Proteomes" id="UP000225833">
    <property type="component" value="Unassembled WGS sequence"/>
</dbReference>
<gene>
    <name evidence="1" type="ORF">Xbud_03077</name>
</gene>
<proteinExistence type="predicted"/>
<evidence type="ECO:0000313" key="2">
    <source>
        <dbReference type="Proteomes" id="UP000225833"/>
    </source>
</evidence>
<dbReference type="RefSeq" id="WP_099136836.1">
    <property type="nucleotide sequence ID" value="NZ_CAWNNJ010000087.1"/>
</dbReference>
<name>A0A2D0ITC4_XENBU</name>
<protein>
    <submittedName>
        <fullName evidence="1">Uncharacterized protein</fullName>
    </submittedName>
</protein>
<reference evidence="1 2" key="1">
    <citation type="journal article" date="2017" name="Nat. Microbiol.">
        <title>Natural product diversity associated with the nematode symbionts Photorhabdus and Xenorhabdus.</title>
        <authorList>
            <person name="Tobias N.J."/>
            <person name="Wolff H."/>
            <person name="Djahanschiri B."/>
            <person name="Grundmann F."/>
            <person name="Kronenwerth M."/>
            <person name="Shi Y.M."/>
            <person name="Simonyi S."/>
            <person name="Grun P."/>
            <person name="Shapiro-Ilan D."/>
            <person name="Pidot S.J."/>
            <person name="Stinear T.P."/>
            <person name="Ebersberger I."/>
            <person name="Bode H.B."/>
        </authorList>
    </citation>
    <scope>NUCLEOTIDE SEQUENCE [LARGE SCALE GENOMIC DNA]</scope>
    <source>
        <strain evidence="1 2">DSM 16342</strain>
    </source>
</reference>
<sequence length="140" mass="15466">MKTLYKIGINNDYNSGHIVTSRGLEPAVVVHTRTLIRKQIDSLSEPAVREGILSDILGLLLVHFSNLIIKLTKIKTLEDIKSISQPSAEIFVAIDEAIKDGSLILPYMVKSDGIAKSFSDMKDLSNSISNILMNAQKKEK</sequence>
<dbReference type="AlphaFoldDB" id="A0A2D0ITC4"/>
<accession>A0A2D0ITC4</accession>
<organism evidence="1 2">
    <name type="scientific">Xenorhabdus budapestensis</name>
    <dbReference type="NCBI Taxonomy" id="290110"/>
    <lineage>
        <taxon>Bacteria</taxon>
        <taxon>Pseudomonadati</taxon>
        <taxon>Pseudomonadota</taxon>
        <taxon>Gammaproteobacteria</taxon>
        <taxon>Enterobacterales</taxon>
        <taxon>Morganellaceae</taxon>
        <taxon>Xenorhabdus</taxon>
    </lineage>
</organism>
<evidence type="ECO:0000313" key="1">
    <source>
        <dbReference type="EMBL" id="PHM25142.1"/>
    </source>
</evidence>